<dbReference type="PANTHER" id="PTHR30547:SF5">
    <property type="entry name" value="NUCLEASE YHCG-RELATED"/>
    <property type="match status" value="1"/>
</dbReference>
<gene>
    <name evidence="2" type="ORF">O3P16_13600</name>
</gene>
<dbReference type="InterPro" id="IPR041527">
    <property type="entry name" value="YhcG_N"/>
</dbReference>
<dbReference type="EMBL" id="JAQGEF010000018">
    <property type="protein sequence ID" value="MDA3615849.1"/>
    <property type="molecule type" value="Genomic_DNA"/>
</dbReference>
<dbReference type="Proteomes" id="UP001210231">
    <property type="component" value="Unassembled WGS sequence"/>
</dbReference>
<sequence length="101" mass="11818">MNNDLIESIKSIVLSARNSVAQRVNQELVFTYWRIGKEILDTERKNDIDNQTSRKIILSLSKQLTNEIGKGFSRSNLFNMRKFYMEYPDVQTVSGHLTWSF</sequence>
<protein>
    <submittedName>
        <fullName evidence="2">DUF1016 N-terminal domain-containing protein</fullName>
    </submittedName>
</protein>
<organism evidence="2 3">
    <name type="scientific">Polluticaenibacter yanchengensis</name>
    <dbReference type="NCBI Taxonomy" id="3014562"/>
    <lineage>
        <taxon>Bacteria</taxon>
        <taxon>Pseudomonadati</taxon>
        <taxon>Bacteroidota</taxon>
        <taxon>Chitinophagia</taxon>
        <taxon>Chitinophagales</taxon>
        <taxon>Chitinophagaceae</taxon>
        <taxon>Polluticaenibacter</taxon>
    </lineage>
</organism>
<evidence type="ECO:0000259" key="1">
    <source>
        <dbReference type="Pfam" id="PF17761"/>
    </source>
</evidence>
<dbReference type="InterPro" id="IPR053148">
    <property type="entry name" value="PD-DEXK-like_domain"/>
</dbReference>
<dbReference type="Pfam" id="PF17761">
    <property type="entry name" value="DUF1016_N"/>
    <property type="match status" value="1"/>
</dbReference>
<comment type="caution">
    <text evidence="2">The sequence shown here is derived from an EMBL/GenBank/DDBJ whole genome shotgun (WGS) entry which is preliminary data.</text>
</comment>
<evidence type="ECO:0000313" key="3">
    <source>
        <dbReference type="Proteomes" id="UP001210231"/>
    </source>
</evidence>
<proteinExistence type="predicted"/>
<name>A0ABT4ULX6_9BACT</name>
<keyword evidence="3" id="KW-1185">Reference proteome</keyword>
<feature type="domain" description="YhcG N-terminal" evidence="1">
    <location>
        <begin position="9"/>
        <end position="100"/>
    </location>
</feature>
<dbReference type="PANTHER" id="PTHR30547">
    <property type="entry name" value="UNCHARACTERIZED PROTEIN YHCG-RELATED"/>
    <property type="match status" value="1"/>
</dbReference>
<evidence type="ECO:0000313" key="2">
    <source>
        <dbReference type="EMBL" id="MDA3615849.1"/>
    </source>
</evidence>
<reference evidence="2 3" key="1">
    <citation type="submission" date="2022-12" db="EMBL/GenBank/DDBJ databases">
        <title>Chitinophagaceae gen. sp. nov., a new member of the family Chitinophagaceae, isolated from soil in a chemical factory.</title>
        <authorList>
            <person name="Ke Z."/>
        </authorList>
    </citation>
    <scope>NUCLEOTIDE SEQUENCE [LARGE SCALE GENOMIC DNA]</scope>
    <source>
        <strain evidence="2 3">LY-5</strain>
    </source>
</reference>
<accession>A0ABT4ULX6</accession>